<accession>A0ABM8YZQ9</accession>
<reference evidence="5 6" key="1">
    <citation type="submission" date="2021-10" db="EMBL/GenBank/DDBJ databases">
        <authorList>
            <person name="Koch H."/>
        </authorList>
    </citation>
    <scope>NUCLEOTIDE SEQUENCE [LARGE SCALE GENOMIC DNA]</scope>
    <source>
        <strain evidence="5">6680</strain>
    </source>
</reference>
<keyword evidence="6" id="KW-1185">Reference proteome</keyword>
<keyword evidence="5" id="KW-0282">Flagellum</keyword>
<proteinExistence type="predicted"/>
<dbReference type="EMBL" id="OU912926">
    <property type="protein sequence ID" value="CAG9933010.1"/>
    <property type="molecule type" value="Genomic_DNA"/>
</dbReference>
<dbReference type="CDD" id="cd11614">
    <property type="entry name" value="SAF_CpaB_FlgA_like"/>
    <property type="match status" value="1"/>
</dbReference>
<keyword evidence="3" id="KW-0574">Periplasm</keyword>
<comment type="subcellular location">
    <subcellularLocation>
        <location evidence="1">Periplasm</location>
    </subcellularLocation>
</comment>
<dbReference type="InterPro" id="IPR041231">
    <property type="entry name" value="FlgA_N"/>
</dbReference>
<keyword evidence="5" id="KW-0969">Cilium</keyword>
<protein>
    <submittedName>
        <fullName evidence="5">Flagellar basal-body P-ring formation protein flgA</fullName>
    </submittedName>
</protein>
<evidence type="ECO:0000256" key="3">
    <source>
        <dbReference type="ARBA" id="ARBA00022764"/>
    </source>
</evidence>
<evidence type="ECO:0000313" key="6">
    <source>
        <dbReference type="Proteomes" id="UP000839052"/>
    </source>
</evidence>
<organism evidence="5 6">
    <name type="scientific">Candidatus Nitrotoga arctica</name>
    <dbReference type="NCBI Taxonomy" id="453162"/>
    <lineage>
        <taxon>Bacteria</taxon>
        <taxon>Pseudomonadati</taxon>
        <taxon>Pseudomonadota</taxon>
        <taxon>Betaproteobacteria</taxon>
        <taxon>Nitrosomonadales</taxon>
        <taxon>Gallionellaceae</taxon>
        <taxon>Candidatus Nitrotoga</taxon>
    </lineage>
</organism>
<dbReference type="Gene3D" id="3.90.1210.10">
    <property type="entry name" value="Antifreeze-like/N-acetylneuraminic acid synthase C-terminal domain"/>
    <property type="match status" value="1"/>
</dbReference>
<evidence type="ECO:0000313" key="5">
    <source>
        <dbReference type="EMBL" id="CAG9933010.1"/>
    </source>
</evidence>
<dbReference type="Proteomes" id="UP000839052">
    <property type="component" value="Chromosome"/>
</dbReference>
<evidence type="ECO:0000256" key="1">
    <source>
        <dbReference type="ARBA" id="ARBA00004418"/>
    </source>
</evidence>
<dbReference type="PANTHER" id="PTHR36307">
    <property type="entry name" value="FLAGELLA BASAL BODY P-RING FORMATION PROTEIN FLGA"/>
    <property type="match status" value="1"/>
</dbReference>
<keyword evidence="5" id="KW-0966">Cell projection</keyword>
<dbReference type="Pfam" id="PF17656">
    <property type="entry name" value="ChapFlgA_N"/>
    <property type="match status" value="1"/>
</dbReference>
<gene>
    <name evidence="5" type="ORF">NTG6680_1757</name>
</gene>
<dbReference type="InterPro" id="IPR039246">
    <property type="entry name" value="Flagellar_FlgA"/>
</dbReference>
<dbReference type="NCBIfam" id="TIGR03170">
    <property type="entry name" value="flgA_cterm"/>
    <property type="match status" value="1"/>
</dbReference>
<sequence length="253" mass="27408">MEANKRWRDTLKAPLYLLQADIINMKNILQWTLLGALLCNLSAWAVPQQSHVEIRTLIAAFVHEQTLNLPGQVTIMVNEIDRRVSLPACPALEAFLPPGGQLLGNGTVGVRCTADMKKWTLFVPVHIKVSANLLIANSPLQQGHVLRAEDIGNQKSELAQPGILTDPLQAIGKVLKYSVGAGQVLKQDMLRASYVVRQGQTVQIQVERQGLKIHADGQALSNAAEGQTIQVKTSSGQVVSGVVQPDGAVNIRP</sequence>
<name>A0ABM8YZQ9_9PROT</name>
<feature type="domain" description="SAF" evidence="4">
    <location>
        <begin position="131"/>
        <end position="191"/>
    </location>
</feature>
<evidence type="ECO:0000259" key="4">
    <source>
        <dbReference type="SMART" id="SM00858"/>
    </source>
</evidence>
<dbReference type="SMART" id="SM00858">
    <property type="entry name" value="SAF"/>
    <property type="match status" value="1"/>
</dbReference>
<evidence type="ECO:0000256" key="2">
    <source>
        <dbReference type="ARBA" id="ARBA00022729"/>
    </source>
</evidence>
<keyword evidence="2" id="KW-0732">Signal</keyword>
<dbReference type="InterPro" id="IPR013974">
    <property type="entry name" value="SAF"/>
</dbReference>
<dbReference type="Gene3D" id="2.30.30.760">
    <property type="match status" value="1"/>
</dbReference>
<dbReference type="PANTHER" id="PTHR36307:SF1">
    <property type="entry name" value="FLAGELLA BASAL BODY P-RING FORMATION PROTEIN FLGA"/>
    <property type="match status" value="1"/>
</dbReference>
<dbReference type="InterPro" id="IPR017585">
    <property type="entry name" value="SAF_FlgA"/>
</dbReference>
<dbReference type="Pfam" id="PF13144">
    <property type="entry name" value="ChapFlgA"/>
    <property type="match status" value="1"/>
</dbReference>